<protein>
    <submittedName>
        <fullName evidence="2">Uncharacterized protein</fullName>
    </submittedName>
</protein>
<dbReference type="AlphaFoldDB" id="A0A1M6A806"/>
<feature type="compositionally biased region" description="Basic and acidic residues" evidence="1">
    <location>
        <begin position="27"/>
        <end position="51"/>
    </location>
</feature>
<feature type="region of interest" description="Disordered" evidence="1">
    <location>
        <begin position="1"/>
        <end position="51"/>
    </location>
</feature>
<evidence type="ECO:0000313" key="3">
    <source>
        <dbReference type="Proteomes" id="UP000184225"/>
    </source>
</evidence>
<feature type="compositionally biased region" description="Basic and acidic residues" evidence="1">
    <location>
        <begin position="1"/>
        <end position="10"/>
    </location>
</feature>
<dbReference type="EMBL" id="FQYY01000001">
    <property type="protein sequence ID" value="SHI32612.1"/>
    <property type="molecule type" value="Genomic_DNA"/>
</dbReference>
<feature type="compositionally biased region" description="Basic residues" evidence="1">
    <location>
        <begin position="11"/>
        <end position="26"/>
    </location>
</feature>
<gene>
    <name evidence="2" type="ORF">SAMN04488096_101131</name>
</gene>
<name>A0A1M6A806_9FLAO</name>
<keyword evidence="3" id="KW-1185">Reference proteome</keyword>
<organism evidence="2 3">
    <name type="scientific">Mesonia phycicola</name>
    <dbReference type="NCBI Taxonomy" id="579105"/>
    <lineage>
        <taxon>Bacteria</taxon>
        <taxon>Pseudomonadati</taxon>
        <taxon>Bacteroidota</taxon>
        <taxon>Flavobacteriia</taxon>
        <taxon>Flavobacteriales</taxon>
        <taxon>Flavobacteriaceae</taxon>
        <taxon>Mesonia</taxon>
    </lineage>
</organism>
<proteinExistence type="predicted"/>
<evidence type="ECO:0000313" key="2">
    <source>
        <dbReference type="EMBL" id="SHI32612.1"/>
    </source>
</evidence>
<sequence length="51" mass="6012">MAKSGSEKNTKNKAKHTKLMNRKKNKLREEKENRKARLKELTAKMNAQKEN</sequence>
<evidence type="ECO:0000256" key="1">
    <source>
        <dbReference type="SAM" id="MobiDB-lite"/>
    </source>
</evidence>
<dbReference type="Proteomes" id="UP000184225">
    <property type="component" value="Unassembled WGS sequence"/>
</dbReference>
<dbReference type="RefSeq" id="WP_200799114.1">
    <property type="nucleotide sequence ID" value="NZ_FQYY01000001.1"/>
</dbReference>
<reference evidence="2 3" key="1">
    <citation type="submission" date="2016-11" db="EMBL/GenBank/DDBJ databases">
        <authorList>
            <person name="Jaros S."/>
            <person name="Januszkiewicz K."/>
            <person name="Wedrychowicz H."/>
        </authorList>
    </citation>
    <scope>NUCLEOTIDE SEQUENCE [LARGE SCALE GENOMIC DNA]</scope>
    <source>
        <strain evidence="2 3">DSM 21425</strain>
    </source>
</reference>
<accession>A0A1M6A806</accession>